<dbReference type="HOGENOM" id="CLU_2685109_0_0_6"/>
<sequence>MNKLAVIAALATTTFLTGCNVTVETNTEQYDPEIIATGASDWVFNPKTGEYERKKPAFSTTIKSRTYELPEVLK</sequence>
<keyword evidence="2" id="KW-1185">Reference proteome</keyword>
<proteinExistence type="predicted"/>
<gene>
    <name evidence="1" type="ORF">PTD2_03756</name>
</gene>
<evidence type="ECO:0008006" key="3">
    <source>
        <dbReference type="Google" id="ProtNLM"/>
    </source>
</evidence>
<evidence type="ECO:0000313" key="2">
    <source>
        <dbReference type="Proteomes" id="UP000006201"/>
    </source>
</evidence>
<dbReference type="EMBL" id="AAOH01000001">
    <property type="protein sequence ID" value="EAR30654.1"/>
    <property type="molecule type" value="Genomic_DNA"/>
</dbReference>
<organism evidence="1 2">
    <name type="scientific">Pseudoalteromonas tunicata D2</name>
    <dbReference type="NCBI Taxonomy" id="87626"/>
    <lineage>
        <taxon>Bacteria</taxon>
        <taxon>Pseudomonadati</taxon>
        <taxon>Pseudomonadota</taxon>
        <taxon>Gammaproteobacteria</taxon>
        <taxon>Alteromonadales</taxon>
        <taxon>Pseudoalteromonadaceae</taxon>
        <taxon>Pseudoalteromonas</taxon>
    </lineage>
</organism>
<dbReference type="AlphaFoldDB" id="A4C522"/>
<accession>A4C522</accession>
<dbReference type="OrthoDB" id="9918226at2"/>
<evidence type="ECO:0000313" key="1">
    <source>
        <dbReference type="EMBL" id="EAR30654.1"/>
    </source>
</evidence>
<dbReference type="RefSeq" id="WP_009836952.1">
    <property type="nucleotide sequence ID" value="NZ_AAOH01000001.1"/>
</dbReference>
<dbReference type="PROSITE" id="PS51257">
    <property type="entry name" value="PROKAR_LIPOPROTEIN"/>
    <property type="match status" value="1"/>
</dbReference>
<protein>
    <recommendedName>
        <fullName evidence="3">Lipoprotein</fullName>
    </recommendedName>
</protein>
<name>A4C522_9GAMM</name>
<dbReference type="Proteomes" id="UP000006201">
    <property type="component" value="Unassembled WGS sequence"/>
</dbReference>
<comment type="caution">
    <text evidence="1">The sequence shown here is derived from an EMBL/GenBank/DDBJ whole genome shotgun (WGS) entry which is preliminary data.</text>
</comment>
<dbReference type="STRING" id="87626.PTD2_03756"/>
<reference evidence="1 2" key="1">
    <citation type="submission" date="2006-02" db="EMBL/GenBank/DDBJ databases">
        <authorList>
            <person name="Moran M.A."/>
            <person name="Kjelleberg S."/>
            <person name="Egan S."/>
            <person name="Saunders N."/>
            <person name="Thomas T."/>
            <person name="Ferriera S."/>
            <person name="Johnson J."/>
            <person name="Kravitz S."/>
            <person name="Halpern A."/>
            <person name="Remington K."/>
            <person name="Beeson K."/>
            <person name="Tran B."/>
            <person name="Rogers Y.-H."/>
            <person name="Friedman R."/>
            <person name="Venter J.C."/>
        </authorList>
    </citation>
    <scope>NUCLEOTIDE SEQUENCE [LARGE SCALE GENOMIC DNA]</scope>
    <source>
        <strain evidence="1 2">D2</strain>
    </source>
</reference>